<organism evidence="3 4">
    <name type="scientific">Haloechinothrix alba</name>
    <dbReference type="NCBI Taxonomy" id="664784"/>
    <lineage>
        <taxon>Bacteria</taxon>
        <taxon>Bacillati</taxon>
        <taxon>Actinomycetota</taxon>
        <taxon>Actinomycetes</taxon>
        <taxon>Pseudonocardiales</taxon>
        <taxon>Pseudonocardiaceae</taxon>
        <taxon>Haloechinothrix</taxon>
    </lineage>
</organism>
<dbReference type="GO" id="GO:0005524">
    <property type="term" value="F:ATP binding"/>
    <property type="evidence" value="ECO:0007669"/>
    <property type="project" value="UniProtKB-UniRule"/>
</dbReference>
<evidence type="ECO:0000313" key="4">
    <source>
        <dbReference type="Proteomes" id="UP000198348"/>
    </source>
</evidence>
<dbReference type="GO" id="GO:0046872">
    <property type="term" value="F:metal ion binding"/>
    <property type="evidence" value="ECO:0007669"/>
    <property type="project" value="InterPro"/>
</dbReference>
<evidence type="ECO:0000256" key="1">
    <source>
        <dbReference type="PROSITE-ProRule" id="PRU00409"/>
    </source>
</evidence>
<reference evidence="3 4" key="1">
    <citation type="submission" date="2017-06" db="EMBL/GenBank/DDBJ databases">
        <authorList>
            <person name="Kim H.J."/>
            <person name="Triplett B.A."/>
        </authorList>
    </citation>
    <scope>NUCLEOTIDE SEQUENCE [LARGE SCALE GENOMIC DNA]</scope>
    <source>
        <strain evidence="3 4">DSM 45207</strain>
    </source>
</reference>
<dbReference type="InterPro" id="IPR011761">
    <property type="entry name" value="ATP-grasp"/>
</dbReference>
<dbReference type="PANTHER" id="PTHR39217">
    <property type="match status" value="1"/>
</dbReference>
<dbReference type="Proteomes" id="UP000198348">
    <property type="component" value="Unassembled WGS sequence"/>
</dbReference>
<dbReference type="InterPro" id="IPR053191">
    <property type="entry name" value="DcsG_Biosynth_Enzyme"/>
</dbReference>
<evidence type="ECO:0000313" key="3">
    <source>
        <dbReference type="EMBL" id="SNR50973.1"/>
    </source>
</evidence>
<dbReference type="EMBL" id="FZNW01000008">
    <property type="protein sequence ID" value="SNR50973.1"/>
    <property type="molecule type" value="Genomic_DNA"/>
</dbReference>
<name>A0A238WX11_9PSEU</name>
<sequence length="291" mass="31033">MPALVYLAGCSALPNGDGDEADLLVALSELDCEARWIVWDDPDNRAHEADLVVLRATWDYAERRAEFLEWCASVPNLLNPAAVVRWSLDKSYLLDLAGAGLPIVPTEVIHPGERPRWPETEFVVKPVVGAGSRGARRFAAGSRDGAEAHLASVHGGGVAALVQPYQPRVDSEGETAMVYVSGAYSHAFRKGPMLAGGDWDDSGLFASEKVAAAEPGQATRRLAEDTLDAASGVLGIPRRELLYARVDVVPSAEGQPLLLELELAEPSLGLSQAGGEASVRFASAIRSRLRS</sequence>
<evidence type="ECO:0000259" key="2">
    <source>
        <dbReference type="PROSITE" id="PS50975"/>
    </source>
</evidence>
<proteinExistence type="predicted"/>
<dbReference type="AlphaFoldDB" id="A0A238WX11"/>
<gene>
    <name evidence="3" type="ORF">SAMN06265360_10814</name>
</gene>
<dbReference type="SUPFAM" id="SSF56059">
    <property type="entry name" value="Glutathione synthetase ATP-binding domain-like"/>
    <property type="match status" value="1"/>
</dbReference>
<protein>
    <recommendedName>
        <fullName evidence="2">ATP-grasp domain-containing protein</fullName>
    </recommendedName>
</protein>
<keyword evidence="4" id="KW-1185">Reference proteome</keyword>
<feature type="domain" description="ATP-grasp" evidence="2">
    <location>
        <begin position="93"/>
        <end position="290"/>
    </location>
</feature>
<dbReference type="PROSITE" id="PS50975">
    <property type="entry name" value="ATP_GRASP"/>
    <property type="match status" value="1"/>
</dbReference>
<keyword evidence="1" id="KW-0547">Nucleotide-binding</keyword>
<dbReference type="RefSeq" id="WP_089301086.1">
    <property type="nucleotide sequence ID" value="NZ_FZNW01000008.1"/>
</dbReference>
<keyword evidence="1" id="KW-0067">ATP-binding</keyword>
<accession>A0A238WX11</accession>
<dbReference type="PANTHER" id="PTHR39217:SF1">
    <property type="entry name" value="GLUTATHIONE SYNTHETASE"/>
    <property type="match status" value="1"/>
</dbReference>
<dbReference type="OrthoDB" id="3373978at2"/>